<reference evidence="4 5" key="1">
    <citation type="submission" date="2018-07" db="EMBL/GenBank/DDBJ databases">
        <title>Motiliproteus coralliicola sp. nov., a bacterium isolated from Coral.</title>
        <authorList>
            <person name="Wang G."/>
        </authorList>
    </citation>
    <scope>NUCLEOTIDE SEQUENCE [LARGE SCALE GENOMIC DNA]</scope>
    <source>
        <strain evidence="4 5">C34</strain>
    </source>
</reference>
<evidence type="ECO:0000259" key="2">
    <source>
        <dbReference type="PROSITE" id="PS50883"/>
    </source>
</evidence>
<dbReference type="InterPro" id="IPR029787">
    <property type="entry name" value="Nucleotide_cyclase"/>
</dbReference>
<comment type="caution">
    <text evidence="4">The sequence shown here is derived from an EMBL/GenBank/DDBJ whole genome shotgun (WGS) entry which is preliminary data.</text>
</comment>
<dbReference type="InterPro" id="IPR052155">
    <property type="entry name" value="Biofilm_reg_signaling"/>
</dbReference>
<organism evidence="4 5">
    <name type="scientific">Motiliproteus coralliicola</name>
    <dbReference type="NCBI Taxonomy" id="2283196"/>
    <lineage>
        <taxon>Bacteria</taxon>
        <taxon>Pseudomonadati</taxon>
        <taxon>Pseudomonadota</taxon>
        <taxon>Gammaproteobacteria</taxon>
        <taxon>Oceanospirillales</taxon>
        <taxon>Oceanospirillaceae</taxon>
        <taxon>Motiliproteus</taxon>
    </lineage>
</organism>
<feature type="transmembrane region" description="Helical" evidence="1">
    <location>
        <begin position="167"/>
        <end position="188"/>
    </location>
</feature>
<feature type="transmembrane region" description="Helical" evidence="1">
    <location>
        <begin position="7"/>
        <end position="27"/>
    </location>
</feature>
<dbReference type="SUPFAM" id="SSF141868">
    <property type="entry name" value="EAL domain-like"/>
    <property type="match status" value="1"/>
</dbReference>
<feature type="domain" description="GGDEF" evidence="3">
    <location>
        <begin position="228"/>
        <end position="361"/>
    </location>
</feature>
<dbReference type="NCBIfam" id="TIGR00254">
    <property type="entry name" value="GGDEF"/>
    <property type="match status" value="1"/>
</dbReference>
<keyword evidence="5" id="KW-1185">Reference proteome</keyword>
<evidence type="ECO:0000256" key="1">
    <source>
        <dbReference type="SAM" id="Phobius"/>
    </source>
</evidence>
<name>A0A369WEI4_9GAMM</name>
<dbReference type="InterPro" id="IPR000160">
    <property type="entry name" value="GGDEF_dom"/>
</dbReference>
<evidence type="ECO:0000313" key="4">
    <source>
        <dbReference type="EMBL" id="RDE19094.1"/>
    </source>
</evidence>
<protein>
    <submittedName>
        <fullName evidence="4">EAL domain-containing protein</fullName>
    </submittedName>
</protein>
<keyword evidence="1" id="KW-0472">Membrane</keyword>
<keyword evidence="1" id="KW-0812">Transmembrane</keyword>
<dbReference type="CDD" id="cd01948">
    <property type="entry name" value="EAL"/>
    <property type="match status" value="1"/>
</dbReference>
<dbReference type="RefSeq" id="WP_114696717.1">
    <property type="nucleotide sequence ID" value="NZ_QQOH01000004.1"/>
</dbReference>
<dbReference type="PROSITE" id="PS50883">
    <property type="entry name" value="EAL"/>
    <property type="match status" value="1"/>
</dbReference>
<dbReference type="OrthoDB" id="9816034at2"/>
<proteinExistence type="predicted"/>
<dbReference type="Gene3D" id="3.30.70.270">
    <property type="match status" value="1"/>
</dbReference>
<dbReference type="EMBL" id="QQOH01000004">
    <property type="protein sequence ID" value="RDE19094.1"/>
    <property type="molecule type" value="Genomic_DNA"/>
</dbReference>
<dbReference type="PROSITE" id="PS50887">
    <property type="entry name" value="GGDEF"/>
    <property type="match status" value="1"/>
</dbReference>
<sequence>MKIQQLLRYGIILVVVTLFATSAVLSYQRHAETVTQLALAEKTGAWASSELDGELRRFLHALEMAGAGRITREQLMLRFDLLWSRMEVLSIGTEAEEVRNLPGAAELFSSLWQQMRFSEQALLALEPGNWDYAQQVAQPFRRLQTEVRAFNVRSFQGSPNLSAAEPIGFGLSMFGLLISGAILVVLVVRESARNRLQALLDELTQLPNRKYLNQHLAEVEGRAKLGGHRVGLLMLDLNNFKEINDSLGHAAGDEMLIQVSKLLRAAVPKGQMVARMGGDEFAIVLEQGVDQKYCETLATCLSNEIGVQIEVGDNRVLASVSIGVSVYPDDGATLSQVLINADMAMYMAKRDPAQAYRLFELQMNLGLQRRRELAEDLRQAILTNHLDLHYQPLVRLDTGRIESVEALLRWDHPKHGMVSPLEVVAVAEQYDLALELNEWVIATACQQSLVWEAAKLPPVKMAVNISPAMYTKHDLVGSVSRIIDYYGIKPGRLMIEVTEDTTMQDIESSPDILHGLHRLGVELALDDFGTGYSSLSHLKKLPVDRLKIDKSFVHDLNNEPKDLRFIRTILSLAKSLELEVVAEGVELPQNLTDLTQEGCTLGQGYLFSKPVDADALEKILRDQQQGIRLPPWSDGYLNRAI</sequence>
<dbReference type="AlphaFoldDB" id="A0A369WEI4"/>
<dbReference type="Gene3D" id="3.20.20.450">
    <property type="entry name" value="EAL domain"/>
    <property type="match status" value="1"/>
</dbReference>
<dbReference type="InterPro" id="IPR035919">
    <property type="entry name" value="EAL_sf"/>
</dbReference>
<dbReference type="PANTHER" id="PTHR44757">
    <property type="entry name" value="DIGUANYLATE CYCLASE DGCP"/>
    <property type="match status" value="1"/>
</dbReference>
<dbReference type="InterPro" id="IPR043128">
    <property type="entry name" value="Rev_trsase/Diguanyl_cyclase"/>
</dbReference>
<feature type="domain" description="EAL" evidence="2">
    <location>
        <begin position="370"/>
        <end position="624"/>
    </location>
</feature>
<dbReference type="Proteomes" id="UP000253769">
    <property type="component" value="Unassembled WGS sequence"/>
</dbReference>
<gene>
    <name evidence="4" type="ORF">DV711_16015</name>
</gene>
<dbReference type="SMART" id="SM00267">
    <property type="entry name" value="GGDEF"/>
    <property type="match status" value="1"/>
</dbReference>
<dbReference type="SUPFAM" id="SSF55073">
    <property type="entry name" value="Nucleotide cyclase"/>
    <property type="match status" value="1"/>
</dbReference>
<dbReference type="CDD" id="cd01949">
    <property type="entry name" value="GGDEF"/>
    <property type="match status" value="1"/>
</dbReference>
<dbReference type="SMART" id="SM00052">
    <property type="entry name" value="EAL"/>
    <property type="match status" value="1"/>
</dbReference>
<dbReference type="Pfam" id="PF00990">
    <property type="entry name" value="GGDEF"/>
    <property type="match status" value="1"/>
</dbReference>
<evidence type="ECO:0000259" key="3">
    <source>
        <dbReference type="PROSITE" id="PS50887"/>
    </source>
</evidence>
<dbReference type="PANTHER" id="PTHR44757:SF2">
    <property type="entry name" value="BIOFILM ARCHITECTURE MAINTENANCE PROTEIN MBAA"/>
    <property type="match status" value="1"/>
</dbReference>
<evidence type="ECO:0000313" key="5">
    <source>
        <dbReference type="Proteomes" id="UP000253769"/>
    </source>
</evidence>
<keyword evidence="1" id="KW-1133">Transmembrane helix</keyword>
<dbReference type="Pfam" id="PF00563">
    <property type="entry name" value="EAL"/>
    <property type="match status" value="1"/>
</dbReference>
<accession>A0A369WEI4</accession>
<dbReference type="InterPro" id="IPR001633">
    <property type="entry name" value="EAL_dom"/>
</dbReference>